<dbReference type="AlphaFoldDB" id="A0A9D1GZV4"/>
<feature type="transmembrane region" description="Helical" evidence="1">
    <location>
        <begin position="6"/>
        <end position="25"/>
    </location>
</feature>
<feature type="transmembrane region" description="Helical" evidence="1">
    <location>
        <begin position="90"/>
        <end position="111"/>
    </location>
</feature>
<protein>
    <submittedName>
        <fullName evidence="2">Uncharacterized protein</fullName>
    </submittedName>
</protein>
<keyword evidence="1" id="KW-1133">Transmembrane helix</keyword>
<dbReference type="EMBL" id="DVLP01000390">
    <property type="protein sequence ID" value="HIT76559.1"/>
    <property type="molecule type" value="Genomic_DNA"/>
</dbReference>
<proteinExistence type="predicted"/>
<keyword evidence="1" id="KW-0472">Membrane</keyword>
<reference evidence="2" key="1">
    <citation type="submission" date="2020-10" db="EMBL/GenBank/DDBJ databases">
        <authorList>
            <person name="Gilroy R."/>
        </authorList>
    </citation>
    <scope>NUCLEOTIDE SEQUENCE</scope>
    <source>
        <strain evidence="2">ChiGjej1B1-24693</strain>
    </source>
</reference>
<feature type="transmembrane region" description="Helical" evidence="1">
    <location>
        <begin position="231"/>
        <end position="249"/>
    </location>
</feature>
<reference evidence="2" key="2">
    <citation type="journal article" date="2021" name="PeerJ">
        <title>Extensive microbial diversity within the chicken gut microbiome revealed by metagenomics and culture.</title>
        <authorList>
            <person name="Gilroy R."/>
            <person name="Ravi A."/>
            <person name="Getino M."/>
            <person name="Pursley I."/>
            <person name="Horton D.L."/>
            <person name="Alikhan N.F."/>
            <person name="Baker D."/>
            <person name="Gharbi K."/>
            <person name="Hall N."/>
            <person name="Watson M."/>
            <person name="Adriaenssens E.M."/>
            <person name="Foster-Nyarko E."/>
            <person name="Jarju S."/>
            <person name="Secka A."/>
            <person name="Antonio M."/>
            <person name="Oren A."/>
            <person name="Chaudhuri R.R."/>
            <person name="La Ragione R."/>
            <person name="Hildebrand F."/>
            <person name="Pallen M.J."/>
        </authorList>
    </citation>
    <scope>NUCLEOTIDE SEQUENCE</scope>
    <source>
        <strain evidence="2">ChiGjej1B1-24693</strain>
    </source>
</reference>
<sequence>MSIAIWIAIGVAVLAAAAPITQGGLRKIDEKQLGKYVAKAGLPLPSHLREPLLRRIAARERWALNGGLIGIVLGAALAFVTRSLDSQGGVLVMLGVVFGSSVGGVLAILLGRHQFAPDAPRMARSRATELGDYLTVGERRTARFAPLAALVPAIVATLMLALLPHSDAPEFGWWRVVTWVSAGLTLVVWLGSEVLSRKVLERPQHAESSLELAWDDVCRAESLRGLFSSPVGMAVLTSLSSLIMVGLVITDAAASGAPVQLLATIGIVVMAVSLLVVVALLIPGMMALAGPYRQQVLRQLWADADFTAEGRERTC</sequence>
<accession>A0A9D1GZV4</accession>
<feature type="transmembrane region" description="Helical" evidence="1">
    <location>
        <begin position="62"/>
        <end position="84"/>
    </location>
</feature>
<comment type="caution">
    <text evidence="2">The sequence shown here is derived from an EMBL/GenBank/DDBJ whole genome shotgun (WGS) entry which is preliminary data.</text>
</comment>
<evidence type="ECO:0000256" key="1">
    <source>
        <dbReference type="SAM" id="Phobius"/>
    </source>
</evidence>
<feature type="transmembrane region" description="Helical" evidence="1">
    <location>
        <begin position="261"/>
        <end position="289"/>
    </location>
</feature>
<keyword evidence="1" id="KW-0812">Transmembrane</keyword>
<feature type="transmembrane region" description="Helical" evidence="1">
    <location>
        <begin position="144"/>
        <end position="164"/>
    </location>
</feature>
<gene>
    <name evidence="2" type="ORF">IAA98_13325</name>
</gene>
<feature type="transmembrane region" description="Helical" evidence="1">
    <location>
        <begin position="176"/>
        <end position="195"/>
    </location>
</feature>
<name>A0A9D1GZV4_9ACTN</name>
<dbReference type="Proteomes" id="UP000886842">
    <property type="component" value="Unassembled WGS sequence"/>
</dbReference>
<evidence type="ECO:0000313" key="3">
    <source>
        <dbReference type="Proteomes" id="UP000886842"/>
    </source>
</evidence>
<evidence type="ECO:0000313" key="2">
    <source>
        <dbReference type="EMBL" id="HIT76559.1"/>
    </source>
</evidence>
<organism evidence="2 3">
    <name type="scientific">Candidatus Avipropionibacterium avicola</name>
    <dbReference type="NCBI Taxonomy" id="2840701"/>
    <lineage>
        <taxon>Bacteria</taxon>
        <taxon>Bacillati</taxon>
        <taxon>Actinomycetota</taxon>
        <taxon>Actinomycetes</taxon>
        <taxon>Propionibacteriales</taxon>
        <taxon>Propionibacteriaceae</taxon>
        <taxon>Propionibacteriaceae incertae sedis</taxon>
        <taxon>Candidatus Avipropionibacterium</taxon>
    </lineage>
</organism>